<dbReference type="PROSITE" id="PS51257">
    <property type="entry name" value="PROKAR_LIPOPROTEIN"/>
    <property type="match status" value="1"/>
</dbReference>
<keyword evidence="4" id="KW-1185">Reference proteome</keyword>
<sequence>MNNTLKAALLVIPLSFSLTGCIIVNSDEVDPNNWSSSSDWKKQQRENNEKIATLELGATYESVKSLMGTPDINEAFEDNGKPVQVLFYRTKHRHSDSQTTKDECTPLIFKEGRLVGFGHKAYQKL</sequence>
<dbReference type="EMBL" id="CP072110">
    <property type="protein sequence ID" value="QTH63988.1"/>
    <property type="molecule type" value="Genomic_DNA"/>
</dbReference>
<dbReference type="InterPro" id="IPR021534">
    <property type="entry name" value="DUF3192"/>
</dbReference>
<name>A0A975HIC0_9GAMM</name>
<evidence type="ECO:0000256" key="2">
    <source>
        <dbReference type="SAM" id="MobiDB-lite"/>
    </source>
</evidence>
<protein>
    <submittedName>
        <fullName evidence="3">DUF3192 domain-containing protein</fullName>
    </submittedName>
</protein>
<dbReference type="Gene3D" id="3.30.1450.10">
    <property type="match status" value="1"/>
</dbReference>
<keyword evidence="1" id="KW-0732">Signal</keyword>
<proteinExistence type="predicted"/>
<feature type="region of interest" description="Disordered" evidence="2">
    <location>
        <begin position="26"/>
        <end position="46"/>
    </location>
</feature>
<dbReference type="InterPro" id="IPR037873">
    <property type="entry name" value="BamE-like"/>
</dbReference>
<dbReference type="KEGG" id="psym:J1N51_00365"/>
<evidence type="ECO:0000313" key="4">
    <source>
        <dbReference type="Proteomes" id="UP000682739"/>
    </source>
</evidence>
<evidence type="ECO:0000256" key="1">
    <source>
        <dbReference type="ARBA" id="ARBA00022729"/>
    </source>
</evidence>
<organism evidence="3 4">
    <name type="scientific">Psychrosphaera ytuae</name>
    <dbReference type="NCBI Taxonomy" id="2820710"/>
    <lineage>
        <taxon>Bacteria</taxon>
        <taxon>Pseudomonadati</taxon>
        <taxon>Pseudomonadota</taxon>
        <taxon>Gammaproteobacteria</taxon>
        <taxon>Alteromonadales</taxon>
        <taxon>Pseudoalteromonadaceae</taxon>
        <taxon>Psychrosphaera</taxon>
    </lineage>
</organism>
<dbReference type="AlphaFoldDB" id="A0A975HIC0"/>
<dbReference type="RefSeq" id="WP_208832043.1">
    <property type="nucleotide sequence ID" value="NZ_CP072110.1"/>
</dbReference>
<gene>
    <name evidence="3" type="ORF">J1N51_00365</name>
</gene>
<dbReference type="Pfam" id="PF11399">
    <property type="entry name" value="DUF3192"/>
    <property type="match status" value="1"/>
</dbReference>
<reference evidence="3" key="1">
    <citation type="submission" date="2021-03" db="EMBL/GenBank/DDBJ databases">
        <title>Description of Psychrosphaera ytuae sp. nov. isolated from deep sea sediment of South China Sea.</title>
        <authorList>
            <person name="Zhang J."/>
            <person name="Xu X.-D."/>
        </authorList>
    </citation>
    <scope>NUCLEOTIDE SEQUENCE</scope>
    <source>
        <strain evidence="3">MTZ26</strain>
    </source>
</reference>
<evidence type="ECO:0000313" key="3">
    <source>
        <dbReference type="EMBL" id="QTH63988.1"/>
    </source>
</evidence>
<dbReference type="Proteomes" id="UP000682739">
    <property type="component" value="Chromosome"/>
</dbReference>
<accession>A0A975HIC0</accession>